<name>A0A8H5ZE54_COCSA</name>
<evidence type="ECO:0000313" key="4">
    <source>
        <dbReference type="Proteomes" id="UP000624244"/>
    </source>
</evidence>
<organism evidence="3 4">
    <name type="scientific">Cochliobolus sativus</name>
    <name type="common">Common root rot and spot blotch fungus</name>
    <name type="synonym">Bipolaris sorokiniana</name>
    <dbReference type="NCBI Taxonomy" id="45130"/>
    <lineage>
        <taxon>Eukaryota</taxon>
        <taxon>Fungi</taxon>
        <taxon>Dikarya</taxon>
        <taxon>Ascomycota</taxon>
        <taxon>Pezizomycotina</taxon>
        <taxon>Dothideomycetes</taxon>
        <taxon>Pleosporomycetidae</taxon>
        <taxon>Pleosporales</taxon>
        <taxon>Pleosporineae</taxon>
        <taxon>Pleosporaceae</taxon>
        <taxon>Bipolaris</taxon>
    </lineage>
</organism>
<dbReference type="AlphaFoldDB" id="A0A8H5ZE54"/>
<feature type="domain" description="Gfo/Idh/MocA-like oxidoreductase N-terminal" evidence="1">
    <location>
        <begin position="11"/>
        <end position="138"/>
    </location>
</feature>
<dbReference type="PANTHER" id="PTHR43708">
    <property type="entry name" value="CONSERVED EXPRESSED OXIDOREDUCTASE (EUROFUNG)"/>
    <property type="match status" value="1"/>
</dbReference>
<dbReference type="EMBL" id="WNKQ01000013">
    <property type="protein sequence ID" value="KAF5847600.1"/>
    <property type="molecule type" value="Genomic_DNA"/>
</dbReference>
<reference evidence="3" key="1">
    <citation type="submission" date="2019-11" db="EMBL/GenBank/DDBJ databases">
        <title>Bipolaris sorokiniana Genome sequencing.</title>
        <authorList>
            <person name="Wang H."/>
        </authorList>
    </citation>
    <scope>NUCLEOTIDE SEQUENCE</scope>
</reference>
<dbReference type="SUPFAM" id="SSF51735">
    <property type="entry name" value="NAD(P)-binding Rossmann-fold domains"/>
    <property type="match status" value="1"/>
</dbReference>
<protein>
    <recommendedName>
        <fullName evidence="5">Gfo/Idh/MocA-like oxidoreductase N-terminal domain-containing protein</fullName>
    </recommendedName>
</protein>
<dbReference type="InterPro" id="IPR000683">
    <property type="entry name" value="Gfo/Idh/MocA-like_OxRdtase_N"/>
</dbReference>
<dbReference type="Gene3D" id="3.30.360.10">
    <property type="entry name" value="Dihydrodipicolinate Reductase, domain 2"/>
    <property type="match status" value="1"/>
</dbReference>
<dbReference type="Pfam" id="PF22685">
    <property type="entry name" value="Gal80p_C-like"/>
    <property type="match status" value="1"/>
</dbReference>
<dbReference type="SUPFAM" id="SSF55347">
    <property type="entry name" value="Glyceraldehyde-3-phosphate dehydrogenase-like, C-terminal domain"/>
    <property type="match status" value="1"/>
</dbReference>
<evidence type="ECO:0000259" key="1">
    <source>
        <dbReference type="Pfam" id="PF01408"/>
    </source>
</evidence>
<accession>A0A8H5ZE54</accession>
<dbReference type="GO" id="GO:0000166">
    <property type="term" value="F:nucleotide binding"/>
    <property type="evidence" value="ECO:0007669"/>
    <property type="project" value="InterPro"/>
</dbReference>
<evidence type="ECO:0008006" key="5">
    <source>
        <dbReference type="Google" id="ProtNLM"/>
    </source>
</evidence>
<dbReference type="Gene3D" id="3.40.50.720">
    <property type="entry name" value="NAD(P)-binding Rossmann-like Domain"/>
    <property type="match status" value="1"/>
</dbReference>
<proteinExistence type="predicted"/>
<evidence type="ECO:0000313" key="3">
    <source>
        <dbReference type="EMBL" id="KAF5847600.1"/>
    </source>
</evidence>
<dbReference type="Proteomes" id="UP000624244">
    <property type="component" value="Unassembled WGS sequence"/>
</dbReference>
<dbReference type="InterPro" id="IPR055080">
    <property type="entry name" value="Gal80p-like_C"/>
</dbReference>
<sequence>MASKSLPVRAALIGLSSSGNTSWAAKAHLPVLMTPAGRSKITVTALLNSRVDAAKVAIQKYEFPATTKAYGSPEDLAADPDIDLVICNTRVDKHHEVIMPSIKAGKDVYVEWPIASNKTQIEEIVEAARRSGSRVAVGLQRRWDPSVVKLRELLDGGKGELGKILSSSVQAFGGVPYRDMMPPGVLYFTDKEIGGNSITIGVGHILDSVLSTLGPLSATSIHSKSQIQRPTLGVPDAETKNVTHHVTSNVPDLLSLHATLTPSAQTVPNATLTFLFRNGPAFPGDPALTWTINCEKGEIKLVSPTSPFFQFSDNDAAVKIQVHDFASGEVRDVACEWGEQQMGVSILARDVMGCLFAFVEGREEGDGWVGVEDAARFADVVGRFVDV</sequence>
<evidence type="ECO:0000259" key="2">
    <source>
        <dbReference type="Pfam" id="PF22685"/>
    </source>
</evidence>
<dbReference type="PANTHER" id="PTHR43708:SF1">
    <property type="entry name" value="GALACTOSE_LACTOSE METABOLISM REGULATORY PROTEIN GAL80"/>
    <property type="match status" value="1"/>
</dbReference>
<dbReference type="InterPro" id="IPR051317">
    <property type="entry name" value="Gfo/Idh/MocA_oxidoreduct"/>
</dbReference>
<feature type="domain" description="Gal80p-like C-terminal" evidence="2">
    <location>
        <begin position="145"/>
        <end position="301"/>
    </location>
</feature>
<dbReference type="InterPro" id="IPR036291">
    <property type="entry name" value="NAD(P)-bd_dom_sf"/>
</dbReference>
<dbReference type="Pfam" id="PF01408">
    <property type="entry name" value="GFO_IDH_MocA"/>
    <property type="match status" value="1"/>
</dbReference>
<comment type="caution">
    <text evidence="3">The sequence shown here is derived from an EMBL/GenBank/DDBJ whole genome shotgun (WGS) entry which is preliminary data.</text>
</comment>
<gene>
    <name evidence="3" type="ORF">GGP41_000335</name>
</gene>